<dbReference type="AlphaFoldDB" id="A0A9W8THD0"/>
<dbReference type="CDD" id="cd00167">
    <property type="entry name" value="SANT"/>
    <property type="match status" value="1"/>
</dbReference>
<dbReference type="Proteomes" id="UP001148614">
    <property type="component" value="Unassembled WGS sequence"/>
</dbReference>
<dbReference type="VEuPathDB" id="FungiDB:F4678DRAFT_455679"/>
<dbReference type="Pfam" id="PF00249">
    <property type="entry name" value="Myb_DNA-binding"/>
    <property type="match status" value="1"/>
</dbReference>
<evidence type="ECO:0000259" key="2">
    <source>
        <dbReference type="PROSITE" id="PS51294"/>
    </source>
</evidence>
<reference evidence="3" key="1">
    <citation type="submission" date="2022-07" db="EMBL/GenBank/DDBJ databases">
        <title>Genome Sequence of Xylaria arbuscula.</title>
        <authorList>
            <person name="Buettner E."/>
        </authorList>
    </citation>
    <scope>NUCLEOTIDE SEQUENCE</scope>
    <source>
        <strain evidence="3">VT107</strain>
    </source>
</reference>
<dbReference type="SUPFAM" id="SSF46689">
    <property type="entry name" value="Homeodomain-like"/>
    <property type="match status" value="1"/>
</dbReference>
<feature type="domain" description="HTH myb-type" evidence="2">
    <location>
        <begin position="169"/>
        <end position="215"/>
    </location>
</feature>
<dbReference type="PROSITE" id="PS50090">
    <property type="entry name" value="MYB_LIKE"/>
    <property type="match status" value="1"/>
</dbReference>
<dbReference type="EMBL" id="JANPWZ010002400">
    <property type="protein sequence ID" value="KAJ3559153.1"/>
    <property type="molecule type" value="Genomic_DNA"/>
</dbReference>
<protein>
    <recommendedName>
        <fullName evidence="5">Myb-like domain-containing protein</fullName>
    </recommendedName>
</protein>
<organism evidence="3 4">
    <name type="scientific">Xylaria arbuscula</name>
    <dbReference type="NCBI Taxonomy" id="114810"/>
    <lineage>
        <taxon>Eukaryota</taxon>
        <taxon>Fungi</taxon>
        <taxon>Dikarya</taxon>
        <taxon>Ascomycota</taxon>
        <taxon>Pezizomycotina</taxon>
        <taxon>Sordariomycetes</taxon>
        <taxon>Xylariomycetidae</taxon>
        <taxon>Xylariales</taxon>
        <taxon>Xylariaceae</taxon>
        <taxon>Xylaria</taxon>
    </lineage>
</organism>
<gene>
    <name evidence="3" type="ORF">NPX13_g9575</name>
</gene>
<dbReference type="PROSITE" id="PS51294">
    <property type="entry name" value="HTH_MYB"/>
    <property type="match status" value="1"/>
</dbReference>
<dbReference type="SMART" id="SM00717">
    <property type="entry name" value="SANT"/>
    <property type="match status" value="1"/>
</dbReference>
<evidence type="ECO:0000313" key="4">
    <source>
        <dbReference type="Proteomes" id="UP001148614"/>
    </source>
</evidence>
<comment type="caution">
    <text evidence="3">The sequence shown here is derived from an EMBL/GenBank/DDBJ whole genome shotgun (WGS) entry which is preliminary data.</text>
</comment>
<dbReference type="InterPro" id="IPR001005">
    <property type="entry name" value="SANT/Myb"/>
</dbReference>
<dbReference type="InterPro" id="IPR017930">
    <property type="entry name" value="Myb_dom"/>
</dbReference>
<evidence type="ECO:0008006" key="5">
    <source>
        <dbReference type="Google" id="ProtNLM"/>
    </source>
</evidence>
<keyword evidence="4" id="KW-1185">Reference proteome</keyword>
<feature type="domain" description="Myb-like" evidence="1">
    <location>
        <begin position="168"/>
        <end position="211"/>
    </location>
</feature>
<evidence type="ECO:0000313" key="3">
    <source>
        <dbReference type="EMBL" id="KAJ3559153.1"/>
    </source>
</evidence>
<name>A0A9W8THD0_9PEZI</name>
<dbReference type="InterPro" id="IPR009057">
    <property type="entry name" value="Homeodomain-like_sf"/>
</dbReference>
<evidence type="ECO:0000259" key="1">
    <source>
        <dbReference type="PROSITE" id="PS50090"/>
    </source>
</evidence>
<sequence length="309" mass="34192">MASSSHPAGSERVTAEDMMAVAKVNWEKLADSAGFKDGSTAKAHYEPLLNRGKPNDALGKNTALKKADARILDTGHRNTRDSRNRLTSCYSSDLEDGEVTLLPKPIDMAGDVTSSVPVLEDLKEAVLFRVERVNAVPSKLVFEGKVIGGAVLGSGESNNKSATPQPGSRWRPEENEKLIKLLAWGNNWATISDALPGRSPTSCMMHYRQTLAHKMRPGLSQVVQTYARHRARIWEDIGKELSVSADEAETVFLYLCRESPGMLQEGTRPIMASQMKQEVACHFTRDQSQPKREPLVVKETGEEMLWEME</sequence>
<dbReference type="Gene3D" id="1.10.10.60">
    <property type="entry name" value="Homeodomain-like"/>
    <property type="match status" value="1"/>
</dbReference>
<accession>A0A9W8THD0</accession>
<proteinExistence type="predicted"/>